<dbReference type="GO" id="GO:0005524">
    <property type="term" value="F:ATP binding"/>
    <property type="evidence" value="ECO:0007669"/>
    <property type="project" value="UniProtKB-KW"/>
</dbReference>
<reference evidence="5" key="2">
    <citation type="submission" date="2024-10" db="UniProtKB">
        <authorList>
            <consortium name="EnsemblProtists"/>
        </authorList>
    </citation>
    <scope>IDENTIFICATION</scope>
</reference>
<keyword evidence="2" id="KW-0067">ATP-binding</keyword>
<evidence type="ECO:0000259" key="4">
    <source>
        <dbReference type="PROSITE" id="PS50011"/>
    </source>
</evidence>
<keyword evidence="1" id="KW-0547">Nucleotide-binding</keyword>
<evidence type="ECO:0000256" key="1">
    <source>
        <dbReference type="ARBA" id="ARBA00022741"/>
    </source>
</evidence>
<dbReference type="STRING" id="2903.R1E2V6"/>
<proteinExistence type="predicted"/>
<dbReference type="GO" id="GO:0004674">
    <property type="term" value="F:protein serine/threonine kinase activity"/>
    <property type="evidence" value="ECO:0007669"/>
    <property type="project" value="TreeGrafter"/>
</dbReference>
<dbReference type="HOGENOM" id="CLU_000288_63_0_1"/>
<name>A0A0D3L1P3_EMIH1</name>
<keyword evidence="6" id="KW-1185">Reference proteome</keyword>
<accession>A0A0D3L1P3</accession>
<dbReference type="GeneID" id="17287198"/>
<dbReference type="KEGG" id="ehx:EMIHUDRAFT_431876"/>
<sequence>MKWPMLCLKGQPRTESDSHEPKKRKGRRPGSGSSRPSADDQPWHPQSIGRYVFSGKTFGKGATGNVFVAASSTTGQSVAIKVLDSASSGMPAEVAALRKVASSGHPNICGFIEHHCRHGKHYIVMEACTGGELFQQVEAVGQMSEERAQRLGWNVVSGMTYMHSLGVAHRDLKLENLLLDAPNGNVKICDFGLAHVFERRPDGSFATTKLTRCCGTKSYTPPEVLAGMPYDGFLVDVWSLGVCLFAMCAGFFPLEVARTCDWRFQRLYIAQQEGRSTVETIFGFYERQCPFTPALAELLDGMLQINPRRRISMSRVAQSSWLCPSPVPQLNLDTTLTPNPGTAYRSMEEDDGDAETAHADAVVRGGKDDIYSTDMEVEQVDSGRLVTLQV</sequence>
<dbReference type="GO" id="GO:0035556">
    <property type="term" value="P:intracellular signal transduction"/>
    <property type="evidence" value="ECO:0007669"/>
    <property type="project" value="TreeGrafter"/>
</dbReference>
<evidence type="ECO:0000313" key="6">
    <source>
        <dbReference type="Proteomes" id="UP000013827"/>
    </source>
</evidence>
<dbReference type="PANTHER" id="PTHR24346:SF30">
    <property type="entry name" value="MATERNAL EMBRYONIC LEUCINE ZIPPER KINASE"/>
    <property type="match status" value="1"/>
</dbReference>
<dbReference type="OMA" id="SPFDIIR"/>
<protein>
    <recommendedName>
        <fullName evidence="4">Protein kinase domain-containing protein</fullName>
    </recommendedName>
</protein>
<dbReference type="eggNOG" id="KOG0583">
    <property type="taxonomic scope" value="Eukaryota"/>
</dbReference>
<evidence type="ECO:0000256" key="3">
    <source>
        <dbReference type="SAM" id="MobiDB-lite"/>
    </source>
</evidence>
<dbReference type="GO" id="GO:0005737">
    <property type="term" value="C:cytoplasm"/>
    <property type="evidence" value="ECO:0007669"/>
    <property type="project" value="TreeGrafter"/>
</dbReference>
<dbReference type="EnsemblProtists" id="EOD41928">
    <property type="protein sequence ID" value="EOD41928"/>
    <property type="gene ID" value="EMIHUDRAFT_431876"/>
</dbReference>
<dbReference type="AlphaFoldDB" id="A0A0D3L1P3"/>
<evidence type="ECO:0000313" key="5">
    <source>
        <dbReference type="EnsemblProtists" id="EOD41928"/>
    </source>
</evidence>
<dbReference type="PROSITE" id="PS50011">
    <property type="entry name" value="PROTEIN_KINASE_DOM"/>
    <property type="match status" value="1"/>
</dbReference>
<dbReference type="FunFam" id="1.10.510.10:FF:000571">
    <property type="entry name" value="Maternal embryonic leucine zipper kinase"/>
    <property type="match status" value="1"/>
</dbReference>
<dbReference type="InterPro" id="IPR008271">
    <property type="entry name" value="Ser/Thr_kinase_AS"/>
</dbReference>
<dbReference type="PROSITE" id="PS00108">
    <property type="entry name" value="PROTEIN_KINASE_ST"/>
    <property type="match status" value="1"/>
</dbReference>
<dbReference type="SUPFAM" id="SSF56112">
    <property type="entry name" value="Protein kinase-like (PK-like)"/>
    <property type="match status" value="1"/>
</dbReference>
<feature type="region of interest" description="Disordered" evidence="3">
    <location>
        <begin position="1"/>
        <end position="46"/>
    </location>
</feature>
<dbReference type="RefSeq" id="XP_005794357.1">
    <property type="nucleotide sequence ID" value="XM_005794300.1"/>
</dbReference>
<feature type="domain" description="Protein kinase" evidence="4">
    <location>
        <begin position="52"/>
        <end position="322"/>
    </location>
</feature>
<organism evidence="5 6">
    <name type="scientific">Emiliania huxleyi (strain CCMP1516)</name>
    <dbReference type="NCBI Taxonomy" id="280463"/>
    <lineage>
        <taxon>Eukaryota</taxon>
        <taxon>Haptista</taxon>
        <taxon>Haptophyta</taxon>
        <taxon>Prymnesiophyceae</taxon>
        <taxon>Isochrysidales</taxon>
        <taxon>Noelaerhabdaceae</taxon>
        <taxon>Emiliania</taxon>
    </lineage>
</organism>
<dbReference type="SMART" id="SM00220">
    <property type="entry name" value="S_TKc"/>
    <property type="match status" value="1"/>
</dbReference>
<dbReference type="Pfam" id="PF00069">
    <property type="entry name" value="Pkinase"/>
    <property type="match status" value="1"/>
</dbReference>
<dbReference type="Proteomes" id="UP000013827">
    <property type="component" value="Unassembled WGS sequence"/>
</dbReference>
<dbReference type="InterPro" id="IPR000719">
    <property type="entry name" value="Prot_kinase_dom"/>
</dbReference>
<dbReference type="PANTHER" id="PTHR24346">
    <property type="entry name" value="MAP/MICROTUBULE AFFINITY-REGULATING KINASE"/>
    <property type="match status" value="1"/>
</dbReference>
<evidence type="ECO:0000256" key="2">
    <source>
        <dbReference type="ARBA" id="ARBA00022840"/>
    </source>
</evidence>
<reference evidence="6" key="1">
    <citation type="journal article" date="2013" name="Nature">
        <title>Pan genome of the phytoplankton Emiliania underpins its global distribution.</title>
        <authorList>
            <person name="Read B.A."/>
            <person name="Kegel J."/>
            <person name="Klute M.J."/>
            <person name="Kuo A."/>
            <person name="Lefebvre S.C."/>
            <person name="Maumus F."/>
            <person name="Mayer C."/>
            <person name="Miller J."/>
            <person name="Monier A."/>
            <person name="Salamov A."/>
            <person name="Young J."/>
            <person name="Aguilar M."/>
            <person name="Claverie J.M."/>
            <person name="Frickenhaus S."/>
            <person name="Gonzalez K."/>
            <person name="Herman E.K."/>
            <person name="Lin Y.C."/>
            <person name="Napier J."/>
            <person name="Ogata H."/>
            <person name="Sarno A.F."/>
            <person name="Shmutz J."/>
            <person name="Schroeder D."/>
            <person name="de Vargas C."/>
            <person name="Verret F."/>
            <person name="von Dassow P."/>
            <person name="Valentin K."/>
            <person name="Van de Peer Y."/>
            <person name="Wheeler G."/>
            <person name="Dacks J.B."/>
            <person name="Delwiche C.F."/>
            <person name="Dyhrman S.T."/>
            <person name="Glockner G."/>
            <person name="John U."/>
            <person name="Richards T."/>
            <person name="Worden A.Z."/>
            <person name="Zhang X."/>
            <person name="Grigoriev I.V."/>
            <person name="Allen A.E."/>
            <person name="Bidle K."/>
            <person name="Borodovsky M."/>
            <person name="Bowler C."/>
            <person name="Brownlee C."/>
            <person name="Cock J.M."/>
            <person name="Elias M."/>
            <person name="Gladyshev V.N."/>
            <person name="Groth M."/>
            <person name="Guda C."/>
            <person name="Hadaegh A."/>
            <person name="Iglesias-Rodriguez M.D."/>
            <person name="Jenkins J."/>
            <person name="Jones B.M."/>
            <person name="Lawson T."/>
            <person name="Leese F."/>
            <person name="Lindquist E."/>
            <person name="Lobanov A."/>
            <person name="Lomsadze A."/>
            <person name="Malik S.B."/>
            <person name="Marsh M.E."/>
            <person name="Mackinder L."/>
            <person name="Mock T."/>
            <person name="Mueller-Roeber B."/>
            <person name="Pagarete A."/>
            <person name="Parker M."/>
            <person name="Probert I."/>
            <person name="Quesneville H."/>
            <person name="Raines C."/>
            <person name="Rensing S.A."/>
            <person name="Riano-Pachon D.M."/>
            <person name="Richier S."/>
            <person name="Rokitta S."/>
            <person name="Shiraiwa Y."/>
            <person name="Soanes D.M."/>
            <person name="van der Giezen M."/>
            <person name="Wahlund T.M."/>
            <person name="Williams B."/>
            <person name="Wilson W."/>
            <person name="Wolfe G."/>
            <person name="Wurch L.L."/>
        </authorList>
    </citation>
    <scope>NUCLEOTIDE SEQUENCE</scope>
</reference>
<dbReference type="Gene3D" id="1.10.510.10">
    <property type="entry name" value="Transferase(Phosphotransferase) domain 1"/>
    <property type="match status" value="1"/>
</dbReference>
<dbReference type="InterPro" id="IPR011009">
    <property type="entry name" value="Kinase-like_dom_sf"/>
</dbReference>
<dbReference type="PaxDb" id="2903-EOD41928"/>